<sequence>MLKRPIISLHPMIKADINLLIANKPLSLQQKRLIKQAKAIILHQACKADVYWFCRTNCPYVFPNYDYRFPGEGKIGDILVWQQLKIPHPKSIIYPDLHSFYANHGEKLKKLPLSYPFVLKGNKGGEGEMVYLIENENQLKDILNLIYGLEKHQGWHGFILQEFIPNQKRSLRVVIIGKKQFYYWRIQKNNLWKINVAQGAEIDKNVSDDIKKQITPYIDRLRKVTGINLAAIDLLYPERPIFLEINYYFAREGLGGNDIFYQLLEEAVKEWLKEIS</sequence>
<dbReference type="PANTHER" id="PTHR21621">
    <property type="entry name" value="RIBOSOMAL PROTEIN S6 MODIFICATION PROTEIN"/>
    <property type="match status" value="1"/>
</dbReference>
<dbReference type="AlphaFoldDB" id="A0A7C0U176"/>
<accession>A0A7C0U176</accession>
<dbReference type="InterPro" id="IPR011761">
    <property type="entry name" value="ATP-grasp"/>
</dbReference>
<dbReference type="PANTHER" id="PTHR21621:SF0">
    <property type="entry name" value="BETA-CITRYLGLUTAMATE SYNTHASE B-RELATED"/>
    <property type="match status" value="1"/>
</dbReference>
<dbReference type="Gene3D" id="3.30.1490.20">
    <property type="entry name" value="ATP-grasp fold, A domain"/>
    <property type="match status" value="1"/>
</dbReference>
<name>A0A7C0U176_DESA2</name>
<keyword evidence="1" id="KW-0067">ATP-binding</keyword>
<dbReference type="PROSITE" id="PS50975">
    <property type="entry name" value="ATP_GRASP"/>
    <property type="match status" value="1"/>
</dbReference>
<organism evidence="3">
    <name type="scientific">Desulfofervidus auxilii</name>
    <dbReference type="NCBI Taxonomy" id="1621989"/>
    <lineage>
        <taxon>Bacteria</taxon>
        <taxon>Pseudomonadati</taxon>
        <taxon>Thermodesulfobacteriota</taxon>
        <taxon>Candidatus Desulfofervidia</taxon>
        <taxon>Candidatus Desulfofervidales</taxon>
        <taxon>Candidatus Desulfofervidaceae</taxon>
        <taxon>Candidatus Desulfofervidus</taxon>
    </lineage>
</organism>
<dbReference type="GO" id="GO:0005737">
    <property type="term" value="C:cytoplasm"/>
    <property type="evidence" value="ECO:0007669"/>
    <property type="project" value="TreeGrafter"/>
</dbReference>
<dbReference type="GO" id="GO:0005524">
    <property type="term" value="F:ATP binding"/>
    <property type="evidence" value="ECO:0007669"/>
    <property type="project" value="UniProtKB-UniRule"/>
</dbReference>
<protein>
    <submittedName>
        <fullName evidence="3">Glutathione synthase</fullName>
    </submittedName>
</protein>
<dbReference type="GO" id="GO:0018169">
    <property type="term" value="F:ribosomal S6-glutamic acid ligase activity"/>
    <property type="evidence" value="ECO:0007669"/>
    <property type="project" value="TreeGrafter"/>
</dbReference>
<dbReference type="SUPFAM" id="SSF56059">
    <property type="entry name" value="Glutathione synthetase ATP-binding domain-like"/>
    <property type="match status" value="1"/>
</dbReference>
<dbReference type="Pfam" id="PF08443">
    <property type="entry name" value="RimK"/>
    <property type="match status" value="1"/>
</dbReference>
<dbReference type="InterPro" id="IPR013651">
    <property type="entry name" value="ATP-grasp_RimK-type"/>
</dbReference>
<dbReference type="InterPro" id="IPR013815">
    <property type="entry name" value="ATP_grasp_subdomain_1"/>
</dbReference>
<dbReference type="Proteomes" id="UP000886289">
    <property type="component" value="Unassembled WGS sequence"/>
</dbReference>
<evidence type="ECO:0000256" key="1">
    <source>
        <dbReference type="PROSITE-ProRule" id="PRU00409"/>
    </source>
</evidence>
<proteinExistence type="predicted"/>
<dbReference type="GO" id="GO:0009432">
    <property type="term" value="P:SOS response"/>
    <property type="evidence" value="ECO:0007669"/>
    <property type="project" value="TreeGrafter"/>
</dbReference>
<reference evidence="3" key="1">
    <citation type="journal article" date="2020" name="mSystems">
        <title>Genome- and Community-Level Interaction Insights into Carbon Utilization and Element Cycling Functions of Hydrothermarchaeota in Hydrothermal Sediment.</title>
        <authorList>
            <person name="Zhou Z."/>
            <person name="Liu Y."/>
            <person name="Xu W."/>
            <person name="Pan J."/>
            <person name="Luo Z.H."/>
            <person name="Li M."/>
        </authorList>
    </citation>
    <scope>NUCLEOTIDE SEQUENCE [LARGE SCALE GENOMIC DNA]</scope>
    <source>
        <strain evidence="3">HyVt-233</strain>
    </source>
</reference>
<evidence type="ECO:0000313" key="3">
    <source>
        <dbReference type="EMBL" id="HDD43319.1"/>
    </source>
</evidence>
<evidence type="ECO:0000259" key="2">
    <source>
        <dbReference type="PROSITE" id="PS50975"/>
    </source>
</evidence>
<dbReference type="EMBL" id="DRBS01000018">
    <property type="protein sequence ID" value="HDD43319.1"/>
    <property type="molecule type" value="Genomic_DNA"/>
</dbReference>
<dbReference type="GO" id="GO:0046872">
    <property type="term" value="F:metal ion binding"/>
    <property type="evidence" value="ECO:0007669"/>
    <property type="project" value="InterPro"/>
</dbReference>
<comment type="caution">
    <text evidence="3">The sequence shown here is derived from an EMBL/GenBank/DDBJ whole genome shotgun (WGS) entry which is preliminary data.</text>
</comment>
<gene>
    <name evidence="3" type="ORF">ENG63_00455</name>
</gene>
<dbReference type="Gene3D" id="3.30.470.20">
    <property type="entry name" value="ATP-grasp fold, B domain"/>
    <property type="match status" value="1"/>
</dbReference>
<feature type="domain" description="ATP-grasp" evidence="2">
    <location>
        <begin position="78"/>
        <end position="272"/>
    </location>
</feature>
<keyword evidence="1" id="KW-0547">Nucleotide-binding</keyword>